<name>A0ABQ6IQD0_9MICO</name>
<feature type="transmembrane region" description="Helical" evidence="2">
    <location>
        <begin position="21"/>
        <end position="40"/>
    </location>
</feature>
<feature type="transmembrane region" description="Helical" evidence="2">
    <location>
        <begin position="202"/>
        <end position="222"/>
    </location>
</feature>
<keyword evidence="2" id="KW-1133">Transmembrane helix</keyword>
<comment type="caution">
    <text evidence="3">The sequence shown here is derived from an EMBL/GenBank/DDBJ whole genome shotgun (WGS) entry which is preliminary data.</text>
</comment>
<dbReference type="EMBL" id="BSUO01000001">
    <property type="protein sequence ID" value="GMA38932.1"/>
    <property type="molecule type" value="Genomic_DNA"/>
</dbReference>
<feature type="compositionally biased region" description="Low complexity" evidence="1">
    <location>
        <begin position="308"/>
        <end position="319"/>
    </location>
</feature>
<feature type="transmembrane region" description="Helical" evidence="2">
    <location>
        <begin position="170"/>
        <end position="196"/>
    </location>
</feature>
<sequence length="344" mass="36232">MLAVCITWAADSYREARIEDFPAFTVLLVAAAASAGLRFGHAQQRVSFSFTAVVLLAAIPLVGPLGAVLLGVGAAVLDARQGWWQAWTFNGMMFGLAAAVASLVYGAVGGAFVVDGRLVVNTPGTPGPEVLITSVLGPLLLSDIAFLLTNLAVLLVVTRKDAAAPSRVRLVAGVLWTSPLFLAWGVVAFVVIVLWAQAGVGPLAILLVIAPLVMARHIYGLLSDERRVRASIIDALAGAGRDNGMLAHGDRVVGYATAIAAEMGLRPAERSVLQYTARLHGVGSRQPCSRALRLGADPGRAWRRRWSPTRSSASSASSTPRRRRSATRRNGSTARAAPMACPDR</sequence>
<dbReference type="Proteomes" id="UP001157126">
    <property type="component" value="Unassembled WGS sequence"/>
</dbReference>
<gene>
    <name evidence="3" type="ORF">GCM10025883_09770</name>
</gene>
<accession>A0ABQ6IQD0</accession>
<feature type="transmembrane region" description="Helical" evidence="2">
    <location>
        <begin position="134"/>
        <end position="158"/>
    </location>
</feature>
<reference evidence="4" key="1">
    <citation type="journal article" date="2019" name="Int. J. Syst. Evol. Microbiol.">
        <title>The Global Catalogue of Microorganisms (GCM) 10K type strain sequencing project: providing services to taxonomists for standard genome sequencing and annotation.</title>
        <authorList>
            <consortium name="The Broad Institute Genomics Platform"/>
            <consortium name="The Broad Institute Genome Sequencing Center for Infectious Disease"/>
            <person name="Wu L."/>
            <person name="Ma J."/>
        </authorList>
    </citation>
    <scope>NUCLEOTIDE SEQUENCE [LARGE SCALE GENOMIC DNA]</scope>
    <source>
        <strain evidence="4">NBRC 113072</strain>
    </source>
</reference>
<proteinExistence type="predicted"/>
<evidence type="ECO:0000313" key="3">
    <source>
        <dbReference type="EMBL" id="GMA38932.1"/>
    </source>
</evidence>
<keyword evidence="2" id="KW-0812">Transmembrane</keyword>
<organism evidence="3 4">
    <name type="scientific">Mobilicoccus caccae</name>
    <dbReference type="NCBI Taxonomy" id="1859295"/>
    <lineage>
        <taxon>Bacteria</taxon>
        <taxon>Bacillati</taxon>
        <taxon>Actinomycetota</taxon>
        <taxon>Actinomycetes</taxon>
        <taxon>Micrococcales</taxon>
        <taxon>Dermatophilaceae</taxon>
        <taxon>Mobilicoccus</taxon>
    </lineage>
</organism>
<evidence type="ECO:0000256" key="2">
    <source>
        <dbReference type="SAM" id="Phobius"/>
    </source>
</evidence>
<feature type="transmembrane region" description="Helical" evidence="2">
    <location>
        <begin position="89"/>
        <end position="114"/>
    </location>
</feature>
<feature type="region of interest" description="Disordered" evidence="1">
    <location>
        <begin position="303"/>
        <end position="344"/>
    </location>
</feature>
<evidence type="ECO:0000313" key="4">
    <source>
        <dbReference type="Proteomes" id="UP001157126"/>
    </source>
</evidence>
<feature type="compositionally biased region" description="Low complexity" evidence="1">
    <location>
        <begin position="328"/>
        <end position="337"/>
    </location>
</feature>
<feature type="transmembrane region" description="Helical" evidence="2">
    <location>
        <begin position="52"/>
        <end position="77"/>
    </location>
</feature>
<protein>
    <submittedName>
        <fullName evidence="3">Uncharacterized protein</fullName>
    </submittedName>
</protein>
<keyword evidence="2" id="KW-0472">Membrane</keyword>
<evidence type="ECO:0000256" key="1">
    <source>
        <dbReference type="SAM" id="MobiDB-lite"/>
    </source>
</evidence>
<keyword evidence="4" id="KW-1185">Reference proteome</keyword>